<dbReference type="InterPro" id="IPR032675">
    <property type="entry name" value="LRR_dom_sf"/>
</dbReference>
<evidence type="ECO:0000313" key="2">
    <source>
        <dbReference type="EMBL" id="CDW77783.1"/>
    </source>
</evidence>
<dbReference type="InParanoid" id="A0A078AAG3"/>
<dbReference type="SUPFAM" id="SSF52047">
    <property type="entry name" value="RNI-like"/>
    <property type="match status" value="1"/>
</dbReference>
<dbReference type="PANTHER" id="PTHR24114">
    <property type="entry name" value="LEUCINE RICH REPEAT FAMILY PROTEIN"/>
    <property type="match status" value="1"/>
</dbReference>
<sequence>MSQIRNPHHLSNSSYYQSQSPHVESKTTTTGSFAVVRGSVPTKVNMGQTNYSTAATKMVIVDESPSGLQTKMTNYIGFFRKKCQEEAEKKRQEVNSRDTMYRFYSKDTDKIKRLATPGYVGVDPTIVYYKKYKNLDKEMERDPNGYSASTAYISQIKSLKVLPSPIGLISPEHRGKEGTIRANNMKMGNTYALALSNSMKHLSNTIAVDIPGNRLGKKGGEAILGSLVDRVRTINVDNNKIGPDGMVNLVRWIDNLNQNCQLEELSLEGNMIGDQFCVELMECLIRTLPPVRDLNISRNNIGDRGACSLAEFISTHYYLKTLKVSWNKIKSKGGIAIAEALKENMRVVVFDGSFNLFGQKRNGEFGQKMGDACNKGILRHVDISYNSMDKNECQKFGEVIYNNHTVWGLHIMGNDCVLDSLGFVRTTIKNKIQTRDILHSPLREGNNFLNSIHKARNAKIMSYQMCWICEGWSELKFEWKVGKSGSTSKEPVYIHFDFDEYRPWLMDKDDDNGSFVLWKMIPPGKTHYFYSFGGEGGYGDAAKDQHHIKLQNIKHVREIKFTEIDGETQKQVEYYNNYELRSINYAIGAQAKILDHEYEPVKLKVMKPRLYDKIYTRPVNKRPRTPWTFPISIFKDYQIENDTKINECFEYDWAQMKFPKLTDDEMNGVKEELRKAYKTIKEAYKYLSSIGSNGSVFSILLNCYTDFVKQIGIHDGKIINATTSDTEFLSINKRTKPSNLNPGLALVRFQLMEILMRLAFKRYDESKFHFYFITVLAKEATSKPEAVRLMHEKNLLPYYGELNPQKWREERYWNEEVDNIYKSHFPIFDKIYKQFGCHYLKPGDKPFMMVDEFENIFISSGLLNDNFVGRDCYISFNAAMITQVDELNKDRHLKAQFVEFLEAFGRACDKMSLAPPLDEAVSLQLFYQLFQTDEPPMSDAERMEQPLCKKIENVLPIIYANCMTNGFKEKWKWPTRDPDTGLFKDKYCKLILQLNHITVKKKKKETTRGDIGDLLDESPDKERGIFDL</sequence>
<dbReference type="Pfam" id="PF13516">
    <property type="entry name" value="LRR_6"/>
    <property type="match status" value="2"/>
</dbReference>
<dbReference type="InterPro" id="IPR001611">
    <property type="entry name" value="Leu-rich_rpt"/>
</dbReference>
<evidence type="ECO:0000256" key="1">
    <source>
        <dbReference type="SAM" id="MobiDB-lite"/>
    </source>
</evidence>
<evidence type="ECO:0008006" key="4">
    <source>
        <dbReference type="Google" id="ProtNLM"/>
    </source>
</evidence>
<dbReference type="OrthoDB" id="120976at2759"/>
<dbReference type="Gene3D" id="3.80.10.10">
    <property type="entry name" value="Ribonuclease Inhibitor"/>
    <property type="match status" value="1"/>
</dbReference>
<reference evidence="2 3" key="1">
    <citation type="submission" date="2014-06" db="EMBL/GenBank/DDBJ databases">
        <authorList>
            <person name="Swart Estienne"/>
        </authorList>
    </citation>
    <scope>NUCLEOTIDE SEQUENCE [LARGE SCALE GENOMIC DNA]</scope>
    <source>
        <strain evidence="2 3">130c</strain>
    </source>
</reference>
<organism evidence="2 3">
    <name type="scientific">Stylonychia lemnae</name>
    <name type="common">Ciliate</name>
    <dbReference type="NCBI Taxonomy" id="5949"/>
    <lineage>
        <taxon>Eukaryota</taxon>
        <taxon>Sar</taxon>
        <taxon>Alveolata</taxon>
        <taxon>Ciliophora</taxon>
        <taxon>Intramacronucleata</taxon>
        <taxon>Spirotrichea</taxon>
        <taxon>Stichotrichia</taxon>
        <taxon>Sporadotrichida</taxon>
        <taxon>Oxytrichidae</taxon>
        <taxon>Stylonychinae</taxon>
        <taxon>Stylonychia</taxon>
    </lineage>
</organism>
<accession>A0A078AAG3</accession>
<evidence type="ECO:0000313" key="3">
    <source>
        <dbReference type="Proteomes" id="UP000039865"/>
    </source>
</evidence>
<dbReference type="Proteomes" id="UP000039865">
    <property type="component" value="Unassembled WGS sequence"/>
</dbReference>
<dbReference type="InterPro" id="IPR052394">
    <property type="entry name" value="LRR-containing"/>
</dbReference>
<dbReference type="AlphaFoldDB" id="A0A078AAG3"/>
<proteinExistence type="predicted"/>
<dbReference type="EMBL" id="CCKQ01006472">
    <property type="protein sequence ID" value="CDW77783.1"/>
    <property type="molecule type" value="Genomic_DNA"/>
</dbReference>
<feature type="region of interest" description="Disordered" evidence="1">
    <location>
        <begin position="1"/>
        <end position="30"/>
    </location>
</feature>
<dbReference type="OMA" id="THIEQRI"/>
<keyword evidence="3" id="KW-1185">Reference proteome</keyword>
<protein>
    <recommendedName>
        <fullName evidence="4">Leucine rich repeat family protein</fullName>
    </recommendedName>
</protein>
<dbReference type="PANTHER" id="PTHR24114:SF2">
    <property type="entry name" value="F-BOX DOMAIN-CONTAINING PROTEIN-RELATED"/>
    <property type="match status" value="1"/>
</dbReference>
<dbReference type="SMART" id="SM00368">
    <property type="entry name" value="LRR_RI"/>
    <property type="match status" value="4"/>
</dbReference>
<gene>
    <name evidence="2" type="primary">Contig1721.g1865</name>
    <name evidence="2" type="ORF">STYLEM_6749</name>
</gene>
<name>A0A078AAG3_STYLE</name>